<reference evidence="1 2" key="1">
    <citation type="submission" date="2024-02" db="EMBL/GenBank/DDBJ databases">
        <authorList>
            <person name="Chen Y."/>
            <person name="Shah S."/>
            <person name="Dougan E. K."/>
            <person name="Thang M."/>
            <person name="Chan C."/>
        </authorList>
    </citation>
    <scope>NUCLEOTIDE SEQUENCE [LARGE SCALE GENOMIC DNA]</scope>
</reference>
<proteinExistence type="predicted"/>
<keyword evidence="1" id="KW-0560">Oxidoreductase</keyword>
<sequence length="167" mass="18195">MQCHGRCVSGWILRRFCRSFRSTDSVASLAQAKEEVERGSWAKTLASALPFFVAAGAGTTAFAFYDGLWVPLLRDGERASEVKRLDGFLPENKITWAAERLLAGQVVVLDGVVSRADLPKLHEELSSLASRPGALQANPKVKAGNVEIRTDRVCYLRPSSFLAAETG</sequence>
<organism evidence="1 2">
    <name type="scientific">Durusdinium trenchii</name>
    <dbReference type="NCBI Taxonomy" id="1381693"/>
    <lineage>
        <taxon>Eukaryota</taxon>
        <taxon>Sar</taxon>
        <taxon>Alveolata</taxon>
        <taxon>Dinophyceae</taxon>
        <taxon>Suessiales</taxon>
        <taxon>Symbiodiniaceae</taxon>
        <taxon>Durusdinium</taxon>
    </lineage>
</organism>
<evidence type="ECO:0000313" key="1">
    <source>
        <dbReference type="EMBL" id="CAK9099973.1"/>
    </source>
</evidence>
<evidence type="ECO:0000313" key="2">
    <source>
        <dbReference type="Proteomes" id="UP001642464"/>
    </source>
</evidence>
<dbReference type="Proteomes" id="UP001642464">
    <property type="component" value="Unassembled WGS sequence"/>
</dbReference>
<keyword evidence="2" id="KW-1185">Reference proteome</keyword>
<name>A0ABP0RHZ1_9DINO</name>
<comment type="caution">
    <text evidence="1">The sequence shown here is derived from an EMBL/GenBank/DDBJ whole genome shotgun (WGS) entry which is preliminary data.</text>
</comment>
<accession>A0ABP0RHZ1</accession>
<dbReference type="GO" id="GO:0051213">
    <property type="term" value="F:dioxygenase activity"/>
    <property type="evidence" value="ECO:0007669"/>
    <property type="project" value="UniProtKB-KW"/>
</dbReference>
<feature type="non-terminal residue" evidence="1">
    <location>
        <position position="167"/>
    </location>
</feature>
<keyword evidence="1" id="KW-0223">Dioxygenase</keyword>
<dbReference type="EMBL" id="CAXAMM010041560">
    <property type="protein sequence ID" value="CAK9099973.1"/>
    <property type="molecule type" value="Genomic_DNA"/>
</dbReference>
<gene>
    <name evidence="1" type="ORF">SCF082_LOCUS46807</name>
</gene>
<protein>
    <submittedName>
        <fullName evidence="1">Fe2OG dioxygenase domain-containing protein</fullName>
    </submittedName>
</protein>